<sequence length="60" mass="6209">MVVQGNEHIAFGIVGSQAAARDVVGGDAKSAQPALDAVLRHGLQRGALALRQAKTHHVLT</sequence>
<evidence type="ECO:0000313" key="1">
    <source>
        <dbReference type="EMBL" id="EEF24686.1"/>
    </source>
</evidence>
<organism evidence="1 2">
    <name type="scientific">Ricinus communis</name>
    <name type="common">Castor bean</name>
    <dbReference type="NCBI Taxonomy" id="3988"/>
    <lineage>
        <taxon>Eukaryota</taxon>
        <taxon>Viridiplantae</taxon>
        <taxon>Streptophyta</taxon>
        <taxon>Embryophyta</taxon>
        <taxon>Tracheophyta</taxon>
        <taxon>Spermatophyta</taxon>
        <taxon>Magnoliopsida</taxon>
        <taxon>eudicotyledons</taxon>
        <taxon>Gunneridae</taxon>
        <taxon>Pentapetalae</taxon>
        <taxon>rosids</taxon>
        <taxon>fabids</taxon>
        <taxon>Malpighiales</taxon>
        <taxon>Euphorbiaceae</taxon>
        <taxon>Acalyphoideae</taxon>
        <taxon>Acalypheae</taxon>
        <taxon>Ricinus</taxon>
    </lineage>
</organism>
<dbReference type="Proteomes" id="UP000008311">
    <property type="component" value="Unassembled WGS sequence"/>
</dbReference>
<protein>
    <submittedName>
        <fullName evidence="1">Uncharacterized protein</fullName>
    </submittedName>
</protein>
<gene>
    <name evidence="1" type="ORF">RCOM_1791990</name>
</gene>
<evidence type="ECO:0000313" key="2">
    <source>
        <dbReference type="Proteomes" id="UP000008311"/>
    </source>
</evidence>
<accession>B9THH7</accession>
<name>B9THH7_RICCO</name>
<dbReference type="AlphaFoldDB" id="B9THH7"/>
<dbReference type="EMBL" id="EQ981539">
    <property type="protein sequence ID" value="EEF24686.1"/>
    <property type="molecule type" value="Genomic_DNA"/>
</dbReference>
<feature type="non-terminal residue" evidence="1">
    <location>
        <position position="60"/>
    </location>
</feature>
<keyword evidence="2" id="KW-1185">Reference proteome</keyword>
<proteinExistence type="predicted"/>
<reference evidence="2" key="1">
    <citation type="journal article" date="2010" name="Nat. Biotechnol.">
        <title>Draft genome sequence of the oilseed species Ricinus communis.</title>
        <authorList>
            <person name="Chan A.P."/>
            <person name="Crabtree J."/>
            <person name="Zhao Q."/>
            <person name="Lorenzi H."/>
            <person name="Orvis J."/>
            <person name="Puiu D."/>
            <person name="Melake-Berhan A."/>
            <person name="Jones K.M."/>
            <person name="Redman J."/>
            <person name="Chen G."/>
            <person name="Cahoon E.B."/>
            <person name="Gedil M."/>
            <person name="Stanke M."/>
            <person name="Haas B.J."/>
            <person name="Wortman J.R."/>
            <person name="Fraser-Liggett C.M."/>
            <person name="Ravel J."/>
            <person name="Rabinowicz P.D."/>
        </authorList>
    </citation>
    <scope>NUCLEOTIDE SEQUENCE [LARGE SCALE GENOMIC DNA]</scope>
    <source>
        <strain evidence="2">cv. Hale</strain>
    </source>
</reference>
<dbReference type="InParanoid" id="B9THH7"/>